<keyword evidence="3" id="KW-1185">Reference proteome</keyword>
<dbReference type="InterPro" id="IPR013096">
    <property type="entry name" value="Cupin_2"/>
</dbReference>
<evidence type="ECO:0000313" key="2">
    <source>
        <dbReference type="EMBL" id="WVT05342.1"/>
    </source>
</evidence>
<evidence type="ECO:0000259" key="1">
    <source>
        <dbReference type="Pfam" id="PF07883"/>
    </source>
</evidence>
<reference evidence="2" key="1">
    <citation type="submission" date="2023-08" db="EMBL/GenBank/DDBJ databases">
        <title>Complete genome sequence of Sinorhizobium chiapanecum ITTG S70 isolated from Acaciella angustissima nodules in Chiapas-Mexico.</title>
        <authorList>
            <person name="Rincon-Rosales R."/>
            <person name="Rogel M.A."/>
            <person name="Rincon-Medina C.I."/>
            <person name="Guerrero G."/>
            <person name="Manzano-Gomez L.A."/>
            <person name="Lopez-Lopez A."/>
            <person name="Rincon Molina F.A."/>
            <person name="Martinez-Romero E."/>
        </authorList>
    </citation>
    <scope>NUCLEOTIDE SEQUENCE</scope>
    <source>
        <strain evidence="2">ITTG S70</strain>
    </source>
</reference>
<name>A0ABZ2BCW7_9HYPH</name>
<sequence>MESEFLYGDAIDWNGVKYRTILSTRATGGKMSIVDSLSPVGSGPPRHVHEAEDEIFVILGGQCKFWIEGKEFMRGPGETAFIPRGSEHTFQILGNIPCRHLVILTPGGFEDFFAEMAAGEFSIPDDMPAILAAAGRHNLRFTGPPLDIN</sequence>
<dbReference type="RefSeq" id="WP_331374425.1">
    <property type="nucleotide sequence ID" value="NZ_CP133148.1"/>
</dbReference>
<feature type="domain" description="Cupin type-2" evidence="1">
    <location>
        <begin position="39"/>
        <end position="103"/>
    </location>
</feature>
<dbReference type="InterPro" id="IPR014710">
    <property type="entry name" value="RmlC-like_jellyroll"/>
</dbReference>
<gene>
    <name evidence="2" type="ORF">RB548_08130</name>
</gene>
<evidence type="ECO:0000313" key="3">
    <source>
        <dbReference type="Proteomes" id="UP001432360"/>
    </source>
</evidence>
<dbReference type="SUPFAM" id="SSF51182">
    <property type="entry name" value="RmlC-like cupins"/>
    <property type="match status" value="1"/>
</dbReference>
<dbReference type="PANTHER" id="PTHR36440">
    <property type="entry name" value="PUTATIVE (AFU_ORTHOLOGUE AFUA_8G07350)-RELATED"/>
    <property type="match status" value="1"/>
</dbReference>
<dbReference type="EMBL" id="CP133148">
    <property type="protein sequence ID" value="WVT05342.1"/>
    <property type="molecule type" value="Genomic_DNA"/>
</dbReference>
<proteinExistence type="predicted"/>
<dbReference type="Pfam" id="PF07883">
    <property type="entry name" value="Cupin_2"/>
    <property type="match status" value="1"/>
</dbReference>
<dbReference type="InterPro" id="IPR053146">
    <property type="entry name" value="QDO-like"/>
</dbReference>
<dbReference type="InterPro" id="IPR011051">
    <property type="entry name" value="RmlC_Cupin_sf"/>
</dbReference>
<organism evidence="2 3">
    <name type="scientific">Sinorhizobium chiapasense</name>
    <dbReference type="NCBI Taxonomy" id="501572"/>
    <lineage>
        <taxon>Bacteria</taxon>
        <taxon>Pseudomonadati</taxon>
        <taxon>Pseudomonadota</taxon>
        <taxon>Alphaproteobacteria</taxon>
        <taxon>Hyphomicrobiales</taxon>
        <taxon>Rhizobiaceae</taxon>
        <taxon>Sinorhizobium/Ensifer group</taxon>
        <taxon>Sinorhizobium</taxon>
    </lineage>
</organism>
<dbReference type="Gene3D" id="2.60.120.10">
    <property type="entry name" value="Jelly Rolls"/>
    <property type="match status" value="1"/>
</dbReference>
<accession>A0ABZ2BCW7</accession>
<protein>
    <submittedName>
        <fullName evidence="2">Cupin domain-containing protein</fullName>
    </submittedName>
</protein>
<dbReference type="PANTHER" id="PTHR36440:SF1">
    <property type="entry name" value="PUTATIVE (AFU_ORTHOLOGUE AFUA_8G07350)-RELATED"/>
    <property type="match status" value="1"/>
</dbReference>
<dbReference type="Proteomes" id="UP001432360">
    <property type="component" value="Chromosome"/>
</dbReference>